<dbReference type="InterPro" id="IPR005471">
    <property type="entry name" value="Tscrpt_reg_IclR_N"/>
</dbReference>
<feature type="domain" description="IclR-ED" evidence="5">
    <location>
        <begin position="74"/>
        <end position="257"/>
    </location>
</feature>
<gene>
    <name evidence="6" type="ORF">CWS72_15715</name>
</gene>
<dbReference type="GO" id="GO:0003700">
    <property type="term" value="F:DNA-binding transcription factor activity"/>
    <property type="evidence" value="ECO:0007669"/>
    <property type="project" value="TreeGrafter"/>
</dbReference>
<feature type="domain" description="HTH iclR-type" evidence="4">
    <location>
        <begin position="13"/>
        <end position="73"/>
    </location>
</feature>
<keyword evidence="3" id="KW-0804">Transcription</keyword>
<dbReference type="Pfam" id="PF09339">
    <property type="entry name" value="HTH_IclR"/>
    <property type="match status" value="1"/>
</dbReference>
<dbReference type="Gene3D" id="3.30.450.40">
    <property type="match status" value="1"/>
</dbReference>
<organism evidence="6 7">
    <name type="scientific">Telmatospirillum siberiense</name>
    <dbReference type="NCBI Taxonomy" id="382514"/>
    <lineage>
        <taxon>Bacteria</taxon>
        <taxon>Pseudomonadati</taxon>
        <taxon>Pseudomonadota</taxon>
        <taxon>Alphaproteobacteria</taxon>
        <taxon>Rhodospirillales</taxon>
        <taxon>Rhodospirillaceae</taxon>
        <taxon>Telmatospirillum</taxon>
    </lineage>
</organism>
<evidence type="ECO:0000313" key="7">
    <source>
        <dbReference type="Proteomes" id="UP000233293"/>
    </source>
</evidence>
<evidence type="ECO:0000259" key="5">
    <source>
        <dbReference type="PROSITE" id="PS51078"/>
    </source>
</evidence>
<dbReference type="InterPro" id="IPR036388">
    <property type="entry name" value="WH-like_DNA-bd_sf"/>
</dbReference>
<keyword evidence="7" id="KW-1185">Reference proteome</keyword>
<proteinExistence type="predicted"/>
<reference evidence="7" key="1">
    <citation type="submission" date="2017-12" db="EMBL/GenBank/DDBJ databases">
        <title>Draft genome sequence of Telmatospirillum siberiense 26-4b1T, an acidotolerant peatland alphaproteobacterium potentially involved in sulfur cycling.</title>
        <authorList>
            <person name="Hausmann B."/>
            <person name="Pjevac P."/>
            <person name="Schreck K."/>
            <person name="Herbold C.W."/>
            <person name="Daims H."/>
            <person name="Wagner M."/>
            <person name="Pester M."/>
            <person name="Loy A."/>
        </authorList>
    </citation>
    <scope>NUCLEOTIDE SEQUENCE [LARGE SCALE GENOMIC DNA]</scope>
    <source>
        <strain evidence="7">26-4b1</strain>
    </source>
</reference>
<dbReference type="PANTHER" id="PTHR30136">
    <property type="entry name" value="HELIX-TURN-HELIX TRANSCRIPTIONAL REGULATOR, ICLR FAMILY"/>
    <property type="match status" value="1"/>
</dbReference>
<dbReference type="Gene3D" id="1.10.10.10">
    <property type="entry name" value="Winged helix-like DNA-binding domain superfamily/Winged helix DNA-binding domain"/>
    <property type="match status" value="1"/>
</dbReference>
<dbReference type="PROSITE" id="PS51077">
    <property type="entry name" value="HTH_ICLR"/>
    <property type="match status" value="1"/>
</dbReference>
<protein>
    <submittedName>
        <fullName evidence="6">IclR family transcriptional regulator</fullName>
    </submittedName>
</protein>
<dbReference type="InterPro" id="IPR050707">
    <property type="entry name" value="HTH_MetabolicPath_Reg"/>
</dbReference>
<dbReference type="SUPFAM" id="SSF46785">
    <property type="entry name" value="Winged helix' DNA-binding domain"/>
    <property type="match status" value="1"/>
</dbReference>
<evidence type="ECO:0000256" key="1">
    <source>
        <dbReference type="ARBA" id="ARBA00023015"/>
    </source>
</evidence>
<keyword evidence="1" id="KW-0805">Transcription regulation</keyword>
<dbReference type="InterPro" id="IPR036390">
    <property type="entry name" value="WH_DNA-bd_sf"/>
</dbReference>
<dbReference type="PANTHER" id="PTHR30136:SF38">
    <property type="entry name" value="TRANSCRIPTIONAL REGULATOR"/>
    <property type="match status" value="1"/>
</dbReference>
<dbReference type="AlphaFoldDB" id="A0A2N3PSZ9"/>
<dbReference type="Proteomes" id="UP000233293">
    <property type="component" value="Unassembled WGS sequence"/>
</dbReference>
<dbReference type="SUPFAM" id="SSF55781">
    <property type="entry name" value="GAF domain-like"/>
    <property type="match status" value="1"/>
</dbReference>
<keyword evidence="2" id="KW-0238">DNA-binding</keyword>
<dbReference type="RefSeq" id="WP_101251580.1">
    <property type="nucleotide sequence ID" value="NZ_PIUM01000019.1"/>
</dbReference>
<dbReference type="GO" id="GO:0045892">
    <property type="term" value="P:negative regulation of DNA-templated transcription"/>
    <property type="evidence" value="ECO:0007669"/>
    <property type="project" value="TreeGrafter"/>
</dbReference>
<dbReference type="OrthoDB" id="9807558at2"/>
<comment type="caution">
    <text evidence="6">The sequence shown here is derived from an EMBL/GenBank/DDBJ whole genome shotgun (WGS) entry which is preliminary data.</text>
</comment>
<dbReference type="InterPro" id="IPR029016">
    <property type="entry name" value="GAF-like_dom_sf"/>
</dbReference>
<dbReference type="EMBL" id="PIUM01000019">
    <property type="protein sequence ID" value="PKU23517.1"/>
    <property type="molecule type" value="Genomic_DNA"/>
</dbReference>
<evidence type="ECO:0000259" key="4">
    <source>
        <dbReference type="PROSITE" id="PS51077"/>
    </source>
</evidence>
<evidence type="ECO:0000256" key="3">
    <source>
        <dbReference type="ARBA" id="ARBA00023163"/>
    </source>
</evidence>
<name>A0A2N3PSZ9_9PROT</name>
<dbReference type="PROSITE" id="PS51078">
    <property type="entry name" value="ICLR_ED"/>
    <property type="match status" value="1"/>
</dbReference>
<dbReference type="SMART" id="SM00346">
    <property type="entry name" value="HTH_ICLR"/>
    <property type="match status" value="1"/>
</dbReference>
<dbReference type="Pfam" id="PF01614">
    <property type="entry name" value="IclR_C"/>
    <property type="match status" value="1"/>
</dbReference>
<evidence type="ECO:0000256" key="2">
    <source>
        <dbReference type="ARBA" id="ARBA00023125"/>
    </source>
</evidence>
<sequence length="259" mass="28564">MEKKTVDEEKGGVPALLKGFAILDLLANEPGLGFAAIQRRLDLPKSSCHLLIATLCRLGAIQSQADRGYVLGLRLFELGALAANQRPIDREAQPLLRRLAQEVHLTCHLGVREGLKAVYLAKVECEREIMINTWVGKRISLHSSSLGKVLLAWLPEAELEEILQHLDWTRKCPNTLTEPQAFKAHLAEVRRRGWAIDDQEDIQNIRCLAAPVTNAQGEVIAALSIVGTVLELGADRFEELAGRVCAVAREISQALGHRP</sequence>
<dbReference type="GO" id="GO:0003677">
    <property type="term" value="F:DNA binding"/>
    <property type="evidence" value="ECO:0007669"/>
    <property type="project" value="UniProtKB-KW"/>
</dbReference>
<evidence type="ECO:0000313" key="6">
    <source>
        <dbReference type="EMBL" id="PKU23517.1"/>
    </source>
</evidence>
<accession>A0A2N3PSZ9</accession>
<dbReference type="InterPro" id="IPR014757">
    <property type="entry name" value="Tscrpt_reg_IclR_C"/>
</dbReference>